<accession>A0A6J3MFB1</accession>
<dbReference type="InterPro" id="IPR027417">
    <property type="entry name" value="P-loop_NTPase"/>
</dbReference>
<name>A0A6J3MFB1_9PEZI</name>
<dbReference type="Pfam" id="PF00071">
    <property type="entry name" value="Ras"/>
    <property type="match status" value="1"/>
</dbReference>
<feature type="region of interest" description="Disordered" evidence="3">
    <location>
        <begin position="166"/>
        <end position="192"/>
    </location>
</feature>
<dbReference type="GO" id="GO:0005525">
    <property type="term" value="F:GTP binding"/>
    <property type="evidence" value="ECO:0007669"/>
    <property type="project" value="UniProtKB-KW"/>
</dbReference>
<dbReference type="PROSITE" id="PS51419">
    <property type="entry name" value="RAB"/>
    <property type="match status" value="1"/>
</dbReference>
<dbReference type="SUPFAM" id="SSF52540">
    <property type="entry name" value="P-loop containing nucleoside triphosphate hydrolases"/>
    <property type="match status" value="1"/>
</dbReference>
<evidence type="ECO:0000256" key="2">
    <source>
        <dbReference type="ARBA" id="ARBA00023134"/>
    </source>
</evidence>
<dbReference type="SMART" id="SM00174">
    <property type="entry name" value="RHO"/>
    <property type="match status" value="1"/>
</dbReference>
<evidence type="ECO:0000256" key="3">
    <source>
        <dbReference type="SAM" id="MobiDB-lite"/>
    </source>
</evidence>
<dbReference type="InterPro" id="IPR005225">
    <property type="entry name" value="Small_GTP-bd"/>
</dbReference>
<evidence type="ECO:0000313" key="5">
    <source>
        <dbReference type="RefSeq" id="XP_033463737.1"/>
    </source>
</evidence>
<dbReference type="AlphaFoldDB" id="A0A6J3MFB1"/>
<dbReference type="PROSITE" id="PS51420">
    <property type="entry name" value="RHO"/>
    <property type="match status" value="1"/>
</dbReference>
<dbReference type="PROSITE" id="PS51421">
    <property type="entry name" value="RAS"/>
    <property type="match status" value="1"/>
</dbReference>
<dbReference type="GO" id="GO:0003924">
    <property type="term" value="F:GTPase activity"/>
    <property type="evidence" value="ECO:0007669"/>
    <property type="project" value="InterPro"/>
</dbReference>
<dbReference type="InterPro" id="IPR001806">
    <property type="entry name" value="Small_GTPase"/>
</dbReference>
<reference evidence="5" key="2">
    <citation type="submission" date="2020-04" db="EMBL/GenBank/DDBJ databases">
        <authorList>
            <consortium name="NCBI Genome Project"/>
        </authorList>
    </citation>
    <scope>NUCLEOTIDE SEQUENCE</scope>
    <source>
        <strain evidence="5">CBS 342.82</strain>
    </source>
</reference>
<organism evidence="5">
    <name type="scientific">Dissoconium aciculare CBS 342.82</name>
    <dbReference type="NCBI Taxonomy" id="1314786"/>
    <lineage>
        <taxon>Eukaryota</taxon>
        <taxon>Fungi</taxon>
        <taxon>Dikarya</taxon>
        <taxon>Ascomycota</taxon>
        <taxon>Pezizomycotina</taxon>
        <taxon>Dothideomycetes</taxon>
        <taxon>Dothideomycetidae</taxon>
        <taxon>Mycosphaerellales</taxon>
        <taxon>Dissoconiaceae</taxon>
        <taxon>Dissoconium</taxon>
    </lineage>
</organism>
<dbReference type="NCBIfam" id="TIGR00231">
    <property type="entry name" value="small_GTP"/>
    <property type="match status" value="1"/>
</dbReference>
<gene>
    <name evidence="5" type="ORF">K489DRAFT_313490</name>
</gene>
<dbReference type="SMART" id="SM00175">
    <property type="entry name" value="RAB"/>
    <property type="match status" value="1"/>
</dbReference>
<evidence type="ECO:0000313" key="4">
    <source>
        <dbReference type="Proteomes" id="UP000504637"/>
    </source>
</evidence>
<keyword evidence="4" id="KW-1185">Reference proteome</keyword>
<dbReference type="Gene3D" id="3.40.50.300">
    <property type="entry name" value="P-loop containing nucleotide triphosphate hydrolases"/>
    <property type="match status" value="1"/>
</dbReference>
<proteinExistence type="predicted"/>
<feature type="compositionally biased region" description="Low complexity" evidence="3">
    <location>
        <begin position="182"/>
        <end position="192"/>
    </location>
</feature>
<dbReference type="PRINTS" id="PR00449">
    <property type="entry name" value="RASTRNSFRMNG"/>
</dbReference>
<dbReference type="RefSeq" id="XP_033463737.1">
    <property type="nucleotide sequence ID" value="XM_033600940.1"/>
</dbReference>
<sequence length="348" mass="38112">MSPSPSLEAKIVVLGSQSVGKTSLVHRYVQNAWIDPRKVQSTVGASFLTSKVHDPESGTTIRLQMWDTAGQERFRSISRLYYRGAHAAILCYDITSKKSFEEMGMWLQELRDNCGGGQGNEPHDMILHVVGTKADVVAADPPAREVPFERCINYVAEQLYPNDAAMSTGTKGDHHAPYATHSTTSSTRPRTQSSTVAAHLRDNHTADQVWDCCHEVSAKTGEGVDEIFRVVVRKLVDQHLARLIYAQSLQRRGRTDERAYDMMTPGLPTGGGRGAANGSIEHALGNGHNGSFRIGHGDKRRSWLGALGAGMPTPGGMTAYTTDDDFDEQQAAIWQQQQMKNAKGGRCC</sequence>
<dbReference type="Proteomes" id="UP000504637">
    <property type="component" value="Unplaced"/>
</dbReference>
<reference evidence="5" key="3">
    <citation type="submission" date="2025-08" db="UniProtKB">
        <authorList>
            <consortium name="RefSeq"/>
        </authorList>
    </citation>
    <scope>IDENTIFICATION</scope>
    <source>
        <strain evidence="5">CBS 342.82</strain>
    </source>
</reference>
<protein>
    <submittedName>
        <fullName evidence="5">Ras-domain-containing protein</fullName>
    </submittedName>
</protein>
<reference evidence="5" key="1">
    <citation type="submission" date="2020-01" db="EMBL/GenBank/DDBJ databases">
        <authorList>
            <consortium name="DOE Joint Genome Institute"/>
            <person name="Haridas S."/>
            <person name="Albert R."/>
            <person name="Binder M."/>
            <person name="Bloem J."/>
            <person name="Labutti K."/>
            <person name="Salamov A."/>
            <person name="Andreopoulos B."/>
            <person name="Baker S.E."/>
            <person name="Barry K."/>
            <person name="Bills G."/>
            <person name="Bluhm B.H."/>
            <person name="Cannon C."/>
            <person name="Castanera R."/>
            <person name="Culley D.E."/>
            <person name="Daum C."/>
            <person name="Ezra D."/>
            <person name="Gonzalez J.B."/>
            <person name="Henrissat B."/>
            <person name="Kuo A."/>
            <person name="Liang C."/>
            <person name="Lipzen A."/>
            <person name="Lutzoni F."/>
            <person name="Magnuson J."/>
            <person name="Mondo S."/>
            <person name="Nolan M."/>
            <person name="Ohm R."/>
            <person name="Pangilinan J."/>
            <person name="Park H.-J."/>
            <person name="Ramirez L."/>
            <person name="Alfaro M."/>
            <person name="Sun H."/>
            <person name="Tritt A."/>
            <person name="Yoshinaga Y."/>
            <person name="Zwiers L.-H."/>
            <person name="Turgeon B.G."/>
            <person name="Goodwin S.B."/>
            <person name="Spatafora J.W."/>
            <person name="Crous P.W."/>
            <person name="Grigoriev I.V."/>
        </authorList>
    </citation>
    <scope>NUCLEOTIDE SEQUENCE</scope>
    <source>
        <strain evidence="5">CBS 342.82</strain>
    </source>
</reference>
<dbReference type="PROSITE" id="PS51417">
    <property type="entry name" value="ARF"/>
    <property type="match status" value="1"/>
</dbReference>
<dbReference type="CDD" id="cd00154">
    <property type="entry name" value="Rab"/>
    <property type="match status" value="1"/>
</dbReference>
<dbReference type="SMART" id="SM00173">
    <property type="entry name" value="RAS"/>
    <property type="match status" value="1"/>
</dbReference>
<keyword evidence="2" id="KW-0342">GTP-binding</keyword>
<dbReference type="GeneID" id="54358740"/>
<keyword evidence="1" id="KW-0547">Nucleotide-binding</keyword>
<dbReference type="PANTHER" id="PTHR24073">
    <property type="entry name" value="DRAB5-RELATED"/>
    <property type="match status" value="1"/>
</dbReference>
<dbReference type="OrthoDB" id="25896at2759"/>
<evidence type="ECO:0000256" key="1">
    <source>
        <dbReference type="ARBA" id="ARBA00022741"/>
    </source>
</evidence>
<dbReference type="FunFam" id="3.40.50.300:FF:001447">
    <property type="entry name" value="Ras-related protein Rab-1B"/>
    <property type="match status" value="1"/>
</dbReference>